<evidence type="ECO:0000313" key="2">
    <source>
        <dbReference type="Proteomes" id="UP000607653"/>
    </source>
</evidence>
<gene>
    <name evidence="1" type="ORF">HUJ06_026294</name>
</gene>
<comment type="caution">
    <text evidence="1">The sequence shown here is derived from an EMBL/GenBank/DDBJ whole genome shotgun (WGS) entry which is preliminary data.</text>
</comment>
<proteinExistence type="predicted"/>
<dbReference type="AlphaFoldDB" id="A0A822XWY8"/>
<protein>
    <submittedName>
        <fullName evidence="1">Uncharacterized protein</fullName>
    </submittedName>
</protein>
<keyword evidence="2" id="KW-1185">Reference proteome</keyword>
<dbReference type="Proteomes" id="UP000607653">
    <property type="component" value="Unassembled WGS sequence"/>
</dbReference>
<accession>A0A822XWY8</accession>
<name>A0A822XWY8_NELNU</name>
<dbReference type="EMBL" id="DUZY01000001">
    <property type="protein sequence ID" value="DAD24830.1"/>
    <property type="molecule type" value="Genomic_DNA"/>
</dbReference>
<organism evidence="1 2">
    <name type="scientific">Nelumbo nucifera</name>
    <name type="common">Sacred lotus</name>
    <dbReference type="NCBI Taxonomy" id="4432"/>
    <lineage>
        <taxon>Eukaryota</taxon>
        <taxon>Viridiplantae</taxon>
        <taxon>Streptophyta</taxon>
        <taxon>Embryophyta</taxon>
        <taxon>Tracheophyta</taxon>
        <taxon>Spermatophyta</taxon>
        <taxon>Magnoliopsida</taxon>
        <taxon>Proteales</taxon>
        <taxon>Nelumbonaceae</taxon>
        <taxon>Nelumbo</taxon>
    </lineage>
</organism>
<sequence length="141" mass="15376">MVVTQIEVVQVLELAGEFRDGAGERNPIETKQFEVPKFGDGVGDGTVELGDFIEGEGFEIGKVTDGGWNLAGDVGSEEGELGNSIGLRVANDVVPITAIDFGIPRDKGVGIDYRFLDSQKDLFIMRIAMNRRGEGERWERS</sequence>
<evidence type="ECO:0000313" key="1">
    <source>
        <dbReference type="EMBL" id="DAD24830.1"/>
    </source>
</evidence>
<reference evidence="1 2" key="1">
    <citation type="journal article" date="2020" name="Mol. Biol. Evol.">
        <title>Distinct Expression and Methylation Patterns for Genes with Different Fates following a Single Whole-Genome Duplication in Flowering Plants.</title>
        <authorList>
            <person name="Shi T."/>
            <person name="Rahmani R.S."/>
            <person name="Gugger P.F."/>
            <person name="Wang M."/>
            <person name="Li H."/>
            <person name="Zhang Y."/>
            <person name="Li Z."/>
            <person name="Wang Q."/>
            <person name="Van de Peer Y."/>
            <person name="Marchal K."/>
            <person name="Chen J."/>
        </authorList>
    </citation>
    <scope>NUCLEOTIDE SEQUENCE [LARGE SCALE GENOMIC DNA]</scope>
    <source>
        <tissue evidence="1">Leaf</tissue>
    </source>
</reference>